<gene>
    <name evidence="2" type="ORF">NCGR_LOCUS55261</name>
</gene>
<feature type="compositionally biased region" description="Basic and acidic residues" evidence="1">
    <location>
        <begin position="71"/>
        <end position="87"/>
    </location>
</feature>
<feature type="region of interest" description="Disordered" evidence="1">
    <location>
        <begin position="64"/>
        <end position="87"/>
    </location>
</feature>
<accession>A0A811RQB1</accession>
<dbReference type="EMBL" id="CAJGYO010000016">
    <property type="protein sequence ID" value="CAD6271978.1"/>
    <property type="molecule type" value="Genomic_DNA"/>
</dbReference>
<dbReference type="OrthoDB" id="653969at2759"/>
<dbReference type="Proteomes" id="UP000604825">
    <property type="component" value="Unassembled WGS sequence"/>
</dbReference>
<organism evidence="2 3">
    <name type="scientific">Miscanthus lutarioriparius</name>
    <dbReference type="NCBI Taxonomy" id="422564"/>
    <lineage>
        <taxon>Eukaryota</taxon>
        <taxon>Viridiplantae</taxon>
        <taxon>Streptophyta</taxon>
        <taxon>Embryophyta</taxon>
        <taxon>Tracheophyta</taxon>
        <taxon>Spermatophyta</taxon>
        <taxon>Magnoliopsida</taxon>
        <taxon>Liliopsida</taxon>
        <taxon>Poales</taxon>
        <taxon>Poaceae</taxon>
        <taxon>PACMAD clade</taxon>
        <taxon>Panicoideae</taxon>
        <taxon>Andropogonodae</taxon>
        <taxon>Andropogoneae</taxon>
        <taxon>Saccharinae</taxon>
        <taxon>Miscanthus</taxon>
    </lineage>
</organism>
<evidence type="ECO:0000313" key="2">
    <source>
        <dbReference type="EMBL" id="CAD6271978.1"/>
    </source>
</evidence>
<dbReference type="AlphaFoldDB" id="A0A811RQB1"/>
<name>A0A811RQB1_9POAL</name>
<reference evidence="2" key="1">
    <citation type="submission" date="2020-10" db="EMBL/GenBank/DDBJ databases">
        <authorList>
            <person name="Han B."/>
            <person name="Lu T."/>
            <person name="Zhao Q."/>
            <person name="Huang X."/>
            <person name="Zhao Y."/>
        </authorList>
    </citation>
    <scope>NUCLEOTIDE SEQUENCE</scope>
</reference>
<protein>
    <submittedName>
        <fullName evidence="2">Uncharacterized protein</fullName>
    </submittedName>
</protein>
<comment type="caution">
    <text evidence="2">The sequence shown here is derived from an EMBL/GenBank/DDBJ whole genome shotgun (WGS) entry which is preliminary data.</text>
</comment>
<keyword evidence="3" id="KW-1185">Reference proteome</keyword>
<evidence type="ECO:0000256" key="1">
    <source>
        <dbReference type="SAM" id="MobiDB-lite"/>
    </source>
</evidence>
<proteinExistence type="predicted"/>
<evidence type="ECO:0000313" key="3">
    <source>
        <dbReference type="Proteomes" id="UP000604825"/>
    </source>
</evidence>
<sequence>MAVASSARRFLAGFKALFICSAAEMLERLAGPGSDLDMFVRVLSLAAARTAAMEDDMDVDRAAATEDYMDVDGRSEPGARHRKEESG</sequence>